<reference evidence="3" key="1">
    <citation type="submission" date="2017-02" db="UniProtKB">
        <authorList>
            <consortium name="WormBaseParasite"/>
        </authorList>
    </citation>
    <scope>IDENTIFICATION</scope>
</reference>
<dbReference type="InterPro" id="IPR029045">
    <property type="entry name" value="ClpP/crotonase-like_dom_sf"/>
</dbReference>
<reference evidence="1 2" key="2">
    <citation type="submission" date="2018-11" db="EMBL/GenBank/DDBJ databases">
        <authorList>
            <consortium name="Pathogen Informatics"/>
        </authorList>
    </citation>
    <scope>NUCLEOTIDE SEQUENCE [LARGE SCALE GENOMIC DNA]</scope>
</reference>
<dbReference type="GO" id="GO:0016509">
    <property type="term" value="F:long-chain (3S)-3-hydroxyacyl-CoA dehydrogenase (NAD+) activity"/>
    <property type="evidence" value="ECO:0007669"/>
    <property type="project" value="TreeGrafter"/>
</dbReference>
<gene>
    <name evidence="1" type="ORF">ASIM_LOCUS20424</name>
</gene>
<dbReference type="Gene3D" id="3.90.226.10">
    <property type="entry name" value="2-enoyl-CoA Hydratase, Chain A, domain 1"/>
    <property type="match status" value="1"/>
</dbReference>
<sequence length="92" mass="10077">MQIPDAFCIAEVKQTVNKFADSVTLTVKGDVAVVKIDKQGMKENTLSTSVSRELMQIFDRIEDDQSIRSVVLMSGKPNSFIAGADVGMILRV</sequence>
<dbReference type="EMBL" id="UYRR01039566">
    <property type="protein sequence ID" value="VDK76772.1"/>
    <property type="molecule type" value="Genomic_DNA"/>
</dbReference>
<dbReference type="GO" id="GO:0016507">
    <property type="term" value="C:mitochondrial fatty acid beta-oxidation multienzyme complex"/>
    <property type="evidence" value="ECO:0007669"/>
    <property type="project" value="TreeGrafter"/>
</dbReference>
<accession>A0A0M3KJ75</accession>
<dbReference type="Proteomes" id="UP000267096">
    <property type="component" value="Unassembled WGS sequence"/>
</dbReference>
<dbReference type="SUPFAM" id="SSF52096">
    <property type="entry name" value="ClpP/crotonase"/>
    <property type="match status" value="1"/>
</dbReference>
<name>A0A0M3KJ75_ANISI</name>
<dbReference type="GO" id="GO:0006635">
    <property type="term" value="P:fatty acid beta-oxidation"/>
    <property type="evidence" value="ECO:0007669"/>
    <property type="project" value="TreeGrafter"/>
</dbReference>
<dbReference type="InterPro" id="IPR001753">
    <property type="entry name" value="Enoyl-CoA_hydra/iso"/>
</dbReference>
<keyword evidence="2" id="KW-1185">Reference proteome</keyword>
<dbReference type="GO" id="GO:0004300">
    <property type="term" value="F:enoyl-CoA hydratase activity"/>
    <property type="evidence" value="ECO:0007669"/>
    <property type="project" value="TreeGrafter"/>
</dbReference>
<organism evidence="3">
    <name type="scientific">Anisakis simplex</name>
    <name type="common">Herring worm</name>
    <dbReference type="NCBI Taxonomy" id="6269"/>
    <lineage>
        <taxon>Eukaryota</taxon>
        <taxon>Metazoa</taxon>
        <taxon>Ecdysozoa</taxon>
        <taxon>Nematoda</taxon>
        <taxon>Chromadorea</taxon>
        <taxon>Rhabditida</taxon>
        <taxon>Spirurina</taxon>
        <taxon>Ascaridomorpha</taxon>
        <taxon>Ascaridoidea</taxon>
        <taxon>Anisakidae</taxon>
        <taxon>Anisakis</taxon>
        <taxon>Anisakis simplex complex</taxon>
    </lineage>
</organism>
<dbReference type="OrthoDB" id="10065568at2759"/>
<dbReference type="PANTHER" id="PTHR43612:SF3">
    <property type="entry name" value="TRIFUNCTIONAL ENZYME SUBUNIT ALPHA, MITOCHONDRIAL"/>
    <property type="match status" value="1"/>
</dbReference>
<protein>
    <submittedName>
        <fullName evidence="3">Trifunctional enzyme subunit alpha, mitochondrial (inferred by orthology to a human protein)</fullName>
    </submittedName>
</protein>
<dbReference type="InterPro" id="IPR050136">
    <property type="entry name" value="FA_oxidation_alpha_subunit"/>
</dbReference>
<evidence type="ECO:0000313" key="3">
    <source>
        <dbReference type="WBParaSite" id="ASIM_0002104701-mRNA-1"/>
    </source>
</evidence>
<dbReference type="WBParaSite" id="ASIM_0002104701-mRNA-1">
    <property type="protein sequence ID" value="ASIM_0002104701-mRNA-1"/>
    <property type="gene ID" value="ASIM_0002104701"/>
</dbReference>
<dbReference type="Pfam" id="PF00378">
    <property type="entry name" value="ECH_1"/>
    <property type="match status" value="1"/>
</dbReference>
<dbReference type="AlphaFoldDB" id="A0A0M3KJ75"/>
<evidence type="ECO:0000313" key="1">
    <source>
        <dbReference type="EMBL" id="VDK76772.1"/>
    </source>
</evidence>
<dbReference type="PANTHER" id="PTHR43612">
    <property type="entry name" value="TRIFUNCTIONAL ENZYME SUBUNIT ALPHA"/>
    <property type="match status" value="1"/>
</dbReference>
<evidence type="ECO:0000313" key="2">
    <source>
        <dbReference type="Proteomes" id="UP000267096"/>
    </source>
</evidence>
<proteinExistence type="predicted"/>